<gene>
    <name evidence="1" type="ORF">CFP56_042739</name>
</gene>
<dbReference type="PANTHER" id="PTHR20961:SF98">
    <property type="entry name" value="GLYCOSYLTRANSFERASE"/>
    <property type="match status" value="1"/>
</dbReference>
<accession>A0AAW0LK70</accession>
<keyword evidence="2" id="KW-1185">Reference proteome</keyword>
<dbReference type="PANTHER" id="PTHR20961">
    <property type="entry name" value="GLYCOSYLTRANSFERASE"/>
    <property type="match status" value="1"/>
</dbReference>
<protein>
    <submittedName>
        <fullName evidence="1">Uncharacterized protein</fullName>
    </submittedName>
</protein>
<dbReference type="GO" id="GO:0016757">
    <property type="term" value="F:glycosyltransferase activity"/>
    <property type="evidence" value="ECO:0007669"/>
    <property type="project" value="InterPro"/>
</dbReference>
<comment type="caution">
    <text evidence="1">The sequence shown here is derived from an EMBL/GenBank/DDBJ whole genome shotgun (WGS) entry which is preliminary data.</text>
</comment>
<dbReference type="InterPro" id="IPR007657">
    <property type="entry name" value="Glycosyltransferase_61"/>
</dbReference>
<name>A0AAW0LK70_QUESU</name>
<evidence type="ECO:0000313" key="1">
    <source>
        <dbReference type="EMBL" id="KAK7851204.1"/>
    </source>
</evidence>
<reference evidence="1 2" key="1">
    <citation type="journal article" date="2018" name="Sci. Data">
        <title>The draft genome sequence of cork oak.</title>
        <authorList>
            <person name="Ramos A.M."/>
            <person name="Usie A."/>
            <person name="Barbosa P."/>
            <person name="Barros P.M."/>
            <person name="Capote T."/>
            <person name="Chaves I."/>
            <person name="Simoes F."/>
            <person name="Abreu I."/>
            <person name="Carrasquinho I."/>
            <person name="Faro C."/>
            <person name="Guimaraes J.B."/>
            <person name="Mendonca D."/>
            <person name="Nobrega F."/>
            <person name="Rodrigues L."/>
            <person name="Saibo N.J.M."/>
            <person name="Varela M.C."/>
            <person name="Egas C."/>
            <person name="Matos J."/>
            <person name="Miguel C.M."/>
            <person name="Oliveira M.M."/>
            <person name="Ricardo C.P."/>
            <person name="Goncalves S."/>
        </authorList>
    </citation>
    <scope>NUCLEOTIDE SEQUENCE [LARGE SCALE GENOMIC DNA]</scope>
    <source>
        <strain evidence="2">cv. HL8</strain>
    </source>
</reference>
<dbReference type="EMBL" id="PKMF04000090">
    <property type="protein sequence ID" value="KAK7851204.1"/>
    <property type="molecule type" value="Genomic_DNA"/>
</dbReference>
<dbReference type="Proteomes" id="UP000237347">
    <property type="component" value="Unassembled WGS sequence"/>
</dbReference>
<dbReference type="AlphaFoldDB" id="A0AAW0LK70"/>
<proteinExistence type="predicted"/>
<organism evidence="1 2">
    <name type="scientific">Quercus suber</name>
    <name type="common">Cork oak</name>
    <dbReference type="NCBI Taxonomy" id="58331"/>
    <lineage>
        <taxon>Eukaryota</taxon>
        <taxon>Viridiplantae</taxon>
        <taxon>Streptophyta</taxon>
        <taxon>Embryophyta</taxon>
        <taxon>Tracheophyta</taxon>
        <taxon>Spermatophyta</taxon>
        <taxon>Magnoliopsida</taxon>
        <taxon>eudicotyledons</taxon>
        <taxon>Gunneridae</taxon>
        <taxon>Pentapetalae</taxon>
        <taxon>rosids</taxon>
        <taxon>fabids</taxon>
        <taxon>Fagales</taxon>
        <taxon>Fagaceae</taxon>
        <taxon>Quercus</taxon>
    </lineage>
</organism>
<sequence>MTKHMGQIPNQNHLSKFNPSKSRPILVLIHRNGGTGRVLVISNKINHAMIGISLARCLCKWCGLRLHERWRFAVQDWLGMWGQKYTEYRIQAEECSLIENYINDDMVIRDPVVLKGTDWSLMNVCFEKSAKDMGLVYMEYRIKAEESSLIEKYDKDDTMIKDPVAYRGKNWSAEIMSIYLKEQNVKLDLVRFRDYLKEMYKTAKKFMEKEG</sequence>
<evidence type="ECO:0000313" key="2">
    <source>
        <dbReference type="Proteomes" id="UP000237347"/>
    </source>
</evidence>